<keyword evidence="7" id="KW-1185">Reference proteome</keyword>
<dbReference type="NCBIfam" id="NF033668">
    <property type="entry name" value="rSAM_PA0069"/>
    <property type="match status" value="1"/>
</dbReference>
<feature type="region of interest" description="Disordered" evidence="4">
    <location>
        <begin position="34"/>
        <end position="71"/>
    </location>
</feature>
<evidence type="ECO:0000313" key="6">
    <source>
        <dbReference type="EMBL" id="OWV34799.1"/>
    </source>
</evidence>
<dbReference type="RefSeq" id="WP_088713504.1">
    <property type="nucleotide sequence ID" value="NZ_NFZT01000001.1"/>
</dbReference>
<dbReference type="PANTHER" id="PTHR43432">
    <property type="entry name" value="SLR0285 PROTEIN"/>
    <property type="match status" value="1"/>
</dbReference>
<dbReference type="SUPFAM" id="SSF102114">
    <property type="entry name" value="Radical SAM enzymes"/>
    <property type="match status" value="1"/>
</dbReference>
<dbReference type="SFLD" id="SFLDG01084">
    <property type="entry name" value="Uncharacterised_Radical_SAM_Su"/>
    <property type="match status" value="1"/>
</dbReference>
<keyword evidence="1" id="KW-0479">Metal-binding</keyword>
<dbReference type="InterPro" id="IPR006638">
    <property type="entry name" value="Elp3/MiaA/NifB-like_rSAM"/>
</dbReference>
<dbReference type="InterPro" id="IPR007197">
    <property type="entry name" value="rSAM"/>
</dbReference>
<dbReference type="InterPro" id="IPR058240">
    <property type="entry name" value="rSAM_sf"/>
</dbReference>
<name>A0A219BAG7_9SPHN</name>
<evidence type="ECO:0000259" key="5">
    <source>
        <dbReference type="SMART" id="SM00729"/>
    </source>
</evidence>
<sequence length="365" mass="40495">MANDSHMVRKGRGAASNGLSQRFDSIVREADGDWLDQRTADAGDDDADPDPLRTDVSLETPRSAITRNQSPDVPFDRSVNAYRGCEHGCVYCFARPTHAYLGLSPGRDFETKLTAKPAVPDLLRRELQRASYECRPMALGTNTDPYQPIERTYRITRMILEILDECHHPVTITTKSARVLDDLDLLARMAKRRLSAVMLSVTSLVPETARRMEPRASAPGRRLAAIRELSAAGVPVHVSVSPIVPAINDHEIEAILEAAAAAGASGAFSIVVRLPHEVAPLFREWLAVHYPDRAARVMNHLREMRGGKDNEARFFERYNPKGAYAATLKARFERKKRALGLGGNRLNLRTDLFDPSALSAQPRLL</sequence>
<evidence type="ECO:0000256" key="4">
    <source>
        <dbReference type="SAM" id="MobiDB-lite"/>
    </source>
</evidence>
<dbReference type="AlphaFoldDB" id="A0A219BAG7"/>
<reference evidence="7" key="1">
    <citation type="submission" date="2017-05" db="EMBL/GenBank/DDBJ databases">
        <authorList>
            <person name="Lin X."/>
        </authorList>
    </citation>
    <scope>NUCLEOTIDE SEQUENCE [LARGE SCALE GENOMIC DNA]</scope>
    <source>
        <strain evidence="7">JLT2012</strain>
    </source>
</reference>
<keyword evidence="2" id="KW-0408">Iron</keyword>
<dbReference type="SMART" id="SM00729">
    <property type="entry name" value="Elp3"/>
    <property type="match status" value="1"/>
</dbReference>
<keyword evidence="3" id="KW-0411">Iron-sulfur</keyword>
<dbReference type="GO" id="GO:0051536">
    <property type="term" value="F:iron-sulfur cluster binding"/>
    <property type="evidence" value="ECO:0007669"/>
    <property type="project" value="UniProtKB-KW"/>
</dbReference>
<dbReference type="Pfam" id="PF04055">
    <property type="entry name" value="Radical_SAM"/>
    <property type="match status" value="1"/>
</dbReference>
<organism evidence="6 7">
    <name type="scientific">Pacificimonas flava</name>
    <dbReference type="NCBI Taxonomy" id="1234595"/>
    <lineage>
        <taxon>Bacteria</taxon>
        <taxon>Pseudomonadati</taxon>
        <taxon>Pseudomonadota</taxon>
        <taxon>Alphaproteobacteria</taxon>
        <taxon>Sphingomonadales</taxon>
        <taxon>Sphingosinicellaceae</taxon>
        <taxon>Pacificimonas</taxon>
    </lineage>
</organism>
<dbReference type="Gene3D" id="3.80.30.30">
    <property type="match status" value="1"/>
</dbReference>
<evidence type="ECO:0000256" key="2">
    <source>
        <dbReference type="ARBA" id="ARBA00023004"/>
    </source>
</evidence>
<dbReference type="OrthoDB" id="9785699at2"/>
<proteinExistence type="predicted"/>
<evidence type="ECO:0000256" key="1">
    <source>
        <dbReference type="ARBA" id="ARBA00022723"/>
    </source>
</evidence>
<accession>A0A219BAG7</accession>
<dbReference type="InterPro" id="IPR040086">
    <property type="entry name" value="MJ0683-like"/>
</dbReference>
<feature type="domain" description="Elp3/MiaA/NifB-like radical SAM core" evidence="5">
    <location>
        <begin position="75"/>
        <end position="300"/>
    </location>
</feature>
<gene>
    <name evidence="6" type="ORF">B5C34_13860</name>
</gene>
<evidence type="ECO:0000313" key="7">
    <source>
        <dbReference type="Proteomes" id="UP000198462"/>
    </source>
</evidence>
<dbReference type="Proteomes" id="UP000198462">
    <property type="component" value="Unassembled WGS sequence"/>
</dbReference>
<dbReference type="GO" id="GO:0046872">
    <property type="term" value="F:metal ion binding"/>
    <property type="evidence" value="ECO:0007669"/>
    <property type="project" value="UniProtKB-KW"/>
</dbReference>
<comment type="caution">
    <text evidence="6">The sequence shown here is derived from an EMBL/GenBank/DDBJ whole genome shotgun (WGS) entry which is preliminary data.</text>
</comment>
<dbReference type="SFLD" id="SFLDS00029">
    <property type="entry name" value="Radical_SAM"/>
    <property type="match status" value="1"/>
</dbReference>
<feature type="region of interest" description="Disordered" evidence="4">
    <location>
        <begin position="1"/>
        <end position="21"/>
    </location>
</feature>
<dbReference type="CDD" id="cd01335">
    <property type="entry name" value="Radical_SAM"/>
    <property type="match status" value="1"/>
</dbReference>
<dbReference type="EMBL" id="NFZT01000001">
    <property type="protein sequence ID" value="OWV34799.1"/>
    <property type="molecule type" value="Genomic_DNA"/>
</dbReference>
<protein>
    <submittedName>
        <fullName evidence="6">Radical SAM protein</fullName>
    </submittedName>
</protein>
<dbReference type="STRING" id="1234595.C725_1998"/>
<dbReference type="GO" id="GO:0003824">
    <property type="term" value="F:catalytic activity"/>
    <property type="evidence" value="ECO:0007669"/>
    <property type="project" value="InterPro"/>
</dbReference>
<dbReference type="PANTHER" id="PTHR43432:SF3">
    <property type="entry name" value="SLR0285 PROTEIN"/>
    <property type="match status" value="1"/>
</dbReference>
<evidence type="ECO:0000256" key="3">
    <source>
        <dbReference type="ARBA" id="ARBA00023014"/>
    </source>
</evidence>